<protein>
    <recommendedName>
        <fullName evidence="2">YjiS-like domain-containing protein</fullName>
    </recommendedName>
</protein>
<evidence type="ECO:0000313" key="4">
    <source>
        <dbReference type="Proteomes" id="UP000706333"/>
    </source>
</evidence>
<feature type="compositionally biased region" description="Basic residues" evidence="1">
    <location>
        <begin position="25"/>
        <end position="36"/>
    </location>
</feature>
<organism evidence="3 4">
    <name type="scientific">Rhodobaculum claviforme</name>
    <dbReference type="NCBI Taxonomy" id="1549854"/>
    <lineage>
        <taxon>Bacteria</taxon>
        <taxon>Pseudomonadati</taxon>
        <taxon>Pseudomonadota</taxon>
        <taxon>Alphaproteobacteria</taxon>
        <taxon>Rhodobacterales</taxon>
        <taxon>Paracoccaceae</taxon>
        <taxon>Rhodobaculum</taxon>
    </lineage>
</organism>
<reference evidence="3" key="1">
    <citation type="submission" date="2017-05" db="EMBL/GenBank/DDBJ databases">
        <authorList>
            <person name="Imhoff J.F."/>
            <person name="Rahn T."/>
            <person name="Kuenzel S."/>
            <person name="Neulinger S.C."/>
        </authorList>
    </citation>
    <scope>NUCLEOTIDE SEQUENCE</scope>
    <source>
        <strain evidence="3">LMG 28126</strain>
    </source>
</reference>
<dbReference type="AlphaFoldDB" id="A0A934TJT1"/>
<dbReference type="Pfam" id="PF06568">
    <property type="entry name" value="YjiS-like"/>
    <property type="match status" value="1"/>
</dbReference>
<evidence type="ECO:0000313" key="3">
    <source>
        <dbReference type="EMBL" id="MBK5927409.1"/>
    </source>
</evidence>
<name>A0A934TJT1_9RHOB</name>
<keyword evidence="4" id="KW-1185">Reference proteome</keyword>
<proteinExistence type="predicted"/>
<dbReference type="EMBL" id="NHSD01000244">
    <property type="protein sequence ID" value="MBK5927409.1"/>
    <property type="molecule type" value="Genomic_DNA"/>
</dbReference>
<comment type="caution">
    <text evidence="3">The sequence shown here is derived from an EMBL/GenBank/DDBJ whole genome shotgun (WGS) entry which is preliminary data.</text>
</comment>
<evidence type="ECO:0000259" key="2">
    <source>
        <dbReference type="Pfam" id="PF06568"/>
    </source>
</evidence>
<dbReference type="RefSeq" id="WP_338048900.1">
    <property type="nucleotide sequence ID" value="NZ_NHSD01000244.1"/>
</dbReference>
<evidence type="ECO:0000256" key="1">
    <source>
        <dbReference type="SAM" id="MobiDB-lite"/>
    </source>
</evidence>
<reference evidence="3" key="2">
    <citation type="journal article" date="2020" name="Microorganisms">
        <title>Osmotic Adaptation and Compatible Solute Biosynthesis of Phototrophic Bacteria as Revealed from Genome Analyses.</title>
        <authorList>
            <person name="Imhoff J.F."/>
            <person name="Rahn T."/>
            <person name="Kunzel S."/>
            <person name="Keller A."/>
            <person name="Neulinger S.C."/>
        </authorList>
    </citation>
    <scope>NUCLEOTIDE SEQUENCE</scope>
    <source>
        <strain evidence="3">LMG 28126</strain>
    </source>
</reference>
<gene>
    <name evidence="3" type="ORF">CCR87_08730</name>
</gene>
<feature type="region of interest" description="Disordered" evidence="1">
    <location>
        <begin position="13"/>
        <end position="48"/>
    </location>
</feature>
<sequence>MAAFHLAPIVHPQHGSRYDEAGGRRAAHRRTGKKRAGTMLSETDRAPATRTTATFWQRLRDSLRQRRRFGLERRRLRAMTDAELDDMGISRGMITRVAFETAYGRKR</sequence>
<dbReference type="InterPro" id="IPR009506">
    <property type="entry name" value="YjiS-like"/>
</dbReference>
<feature type="domain" description="YjiS-like" evidence="2">
    <location>
        <begin position="63"/>
        <end position="94"/>
    </location>
</feature>
<dbReference type="Proteomes" id="UP000706333">
    <property type="component" value="Unassembled WGS sequence"/>
</dbReference>
<accession>A0A934TJT1</accession>